<evidence type="ECO:0000256" key="2">
    <source>
        <dbReference type="ARBA" id="ARBA00022448"/>
    </source>
</evidence>
<dbReference type="Gene3D" id="3.30.2090.10">
    <property type="entry name" value="Multidrug efflux transporter AcrB TolC docking domain, DN and DC subdomains"/>
    <property type="match status" value="2"/>
</dbReference>
<evidence type="ECO:0000256" key="8">
    <source>
        <dbReference type="SAM" id="Phobius"/>
    </source>
</evidence>
<evidence type="ECO:0000313" key="10">
    <source>
        <dbReference type="Proteomes" id="UP000254720"/>
    </source>
</evidence>
<protein>
    <submittedName>
        <fullName evidence="9">HAE1 family hydrophobic/amphiphilic exporter-1</fullName>
    </submittedName>
</protein>
<dbReference type="FunFam" id="1.20.1640.10:FF:000001">
    <property type="entry name" value="Efflux pump membrane transporter"/>
    <property type="match status" value="1"/>
</dbReference>
<dbReference type="AlphaFoldDB" id="A0A370G304"/>
<dbReference type="SUPFAM" id="SSF82693">
    <property type="entry name" value="Multidrug efflux transporter AcrB pore domain, PN1, PN2, PC1 and PC2 subdomains"/>
    <property type="match status" value="3"/>
</dbReference>
<dbReference type="InterPro" id="IPR001036">
    <property type="entry name" value="Acrflvin-R"/>
</dbReference>
<feature type="transmembrane region" description="Helical" evidence="8">
    <location>
        <begin position="854"/>
        <end position="876"/>
    </location>
</feature>
<feature type="transmembrane region" description="Helical" evidence="8">
    <location>
        <begin position="360"/>
        <end position="381"/>
    </location>
</feature>
<proteinExistence type="predicted"/>
<dbReference type="GO" id="GO:0042910">
    <property type="term" value="F:xenobiotic transmembrane transporter activity"/>
    <property type="evidence" value="ECO:0007669"/>
    <property type="project" value="TreeGrafter"/>
</dbReference>
<keyword evidence="3" id="KW-1003">Cell membrane</keyword>
<feature type="transmembrane region" description="Helical" evidence="8">
    <location>
        <begin position="959"/>
        <end position="977"/>
    </location>
</feature>
<dbReference type="SUPFAM" id="SSF82714">
    <property type="entry name" value="Multidrug efflux transporter AcrB TolC docking domain, DN and DC subdomains"/>
    <property type="match status" value="2"/>
</dbReference>
<dbReference type="RefSeq" id="WP_114835471.1">
    <property type="nucleotide sequence ID" value="NZ_LR699115.1"/>
</dbReference>
<name>A0A370G304_9COXI</name>
<keyword evidence="5 8" id="KW-0812">Transmembrane</keyword>
<dbReference type="OrthoDB" id="9759330at2"/>
<dbReference type="InterPro" id="IPR027463">
    <property type="entry name" value="AcrB_DN_DC_subdom"/>
</dbReference>
<dbReference type="Gene3D" id="3.30.70.1320">
    <property type="entry name" value="Multidrug efflux transporter AcrB pore domain like"/>
    <property type="match status" value="1"/>
</dbReference>
<evidence type="ECO:0000313" key="9">
    <source>
        <dbReference type="EMBL" id="RDI37209.1"/>
    </source>
</evidence>
<keyword evidence="7 8" id="KW-0472">Membrane</keyword>
<comment type="subcellular location">
    <subcellularLocation>
        <location evidence="1">Cell inner membrane</location>
        <topology evidence="1">Multi-pass membrane protein</topology>
    </subcellularLocation>
</comment>
<dbReference type="GO" id="GO:0005886">
    <property type="term" value="C:plasma membrane"/>
    <property type="evidence" value="ECO:0007669"/>
    <property type="project" value="UniProtKB-SubCell"/>
</dbReference>
<reference evidence="9 10" key="1">
    <citation type="submission" date="2018-07" db="EMBL/GenBank/DDBJ databases">
        <title>Genomic Encyclopedia of Type Strains, Phase IV (KMG-IV): sequencing the most valuable type-strain genomes for metagenomic binning, comparative biology and taxonomic classification.</title>
        <authorList>
            <person name="Goeker M."/>
        </authorList>
    </citation>
    <scope>NUCLEOTIDE SEQUENCE [LARGE SCALE GENOMIC DNA]</scope>
    <source>
        <strain evidence="9 10">DSM 16500</strain>
    </source>
</reference>
<organism evidence="9 10">
    <name type="scientific">Aquicella lusitana</name>
    <dbReference type="NCBI Taxonomy" id="254246"/>
    <lineage>
        <taxon>Bacteria</taxon>
        <taxon>Pseudomonadati</taxon>
        <taxon>Pseudomonadota</taxon>
        <taxon>Gammaproteobacteria</taxon>
        <taxon>Legionellales</taxon>
        <taxon>Coxiellaceae</taxon>
        <taxon>Aquicella</taxon>
    </lineage>
</organism>
<feature type="transmembrane region" description="Helical" evidence="8">
    <location>
        <begin position="387"/>
        <end position="411"/>
    </location>
</feature>
<keyword evidence="10" id="KW-1185">Reference proteome</keyword>
<evidence type="ECO:0000256" key="5">
    <source>
        <dbReference type="ARBA" id="ARBA00022692"/>
    </source>
</evidence>
<evidence type="ECO:0000256" key="6">
    <source>
        <dbReference type="ARBA" id="ARBA00022989"/>
    </source>
</evidence>
<dbReference type="SUPFAM" id="SSF82866">
    <property type="entry name" value="Multidrug efflux transporter AcrB transmembrane domain"/>
    <property type="match status" value="2"/>
</dbReference>
<comment type="caution">
    <text evidence="9">The sequence shown here is derived from an EMBL/GenBank/DDBJ whole genome shotgun (WGS) entry which is preliminary data.</text>
</comment>
<feature type="transmembrane region" description="Helical" evidence="8">
    <location>
        <begin position="334"/>
        <end position="353"/>
    </location>
</feature>
<dbReference type="PRINTS" id="PR00702">
    <property type="entry name" value="ACRIFLAVINRP"/>
</dbReference>
<evidence type="ECO:0000256" key="3">
    <source>
        <dbReference type="ARBA" id="ARBA00022475"/>
    </source>
</evidence>
<dbReference type="Gene3D" id="1.20.1640.10">
    <property type="entry name" value="Multidrug efflux transporter AcrB transmembrane domain"/>
    <property type="match status" value="2"/>
</dbReference>
<feature type="transmembrane region" description="Helical" evidence="8">
    <location>
        <begin position="989"/>
        <end position="1013"/>
    </location>
</feature>
<evidence type="ECO:0000256" key="7">
    <source>
        <dbReference type="ARBA" id="ARBA00023136"/>
    </source>
</evidence>
<evidence type="ECO:0000256" key="1">
    <source>
        <dbReference type="ARBA" id="ARBA00004429"/>
    </source>
</evidence>
<sequence>MNISEIFIKRPVMTTLLMLALLFFGLFAYRALPVSDLPDVDFPTIVVSASLPGASPETMASAVATPLERNFSTIAGLDNMSSVSSLGLTQITLQFNLDRSIDSAALDVQSAITAATGQLPSNMPDPPTFRKINPSAAPILYLALSSDTLPLSDVNRYAQTILAQRISMINGVAQVSVYGSQKYAVRIQVNPDKLFYHNLGLDQVVAAVQQNNVNLPTGNMNGSKQSYFINVNGQLLNADAYKSMPITYINGAPLRLQEVASILDSVENNKVASWHNNKRAVVLAVQRQPGSNTIAVIDAIKKILPEFEQTLPASVKLSTVYDRSKSIRASVDDVQWTLIIAALLVVLIIFLFLRNVYATLIPTLALPLSVIGTFAFMYQFGFNLDNLSLLALTLSVGYVVDDAIVMLENIFRYRELGEAPLAAALKGSKQISFTILSMTLSLVAVFIPVLFMGGLLGRIFHEFGVTITTAILMSGFISLTLTPMMASRFLRGELNEEKFAWQRKIESIYRAMVSLYERTLQWTMAHQRLIMGIFLITFVLSCYLFYVIPKGFLPSEDTGQLFAYTEADPSVSFATMVKRQQAVSHIVEADPNIESVVSIAGAGGATSSSNAGRLFMRLKPRDERKLNADQISQALRAKVSSVPGITAYIQNVPSIMIGSLAKSTYQYTLQSGNLQELYKWATTFTERIAKIPGFQDVTNDLQYTGPQIDIRLLRDKMAALGITAQQVENTLAYAYGGAQQISTIYKPEDDYEVLIELEPKYQDNPSVLSQLYVRSNMGELVPLQAIADIGLVKGLLSVNHIGQFPSVTISFNLKPGVSLSRAVTEINQIKTDLQAPPTLITGFQGTAQVFQSSMVGLGALLIIAILTVYLVLGILYESFIHPLTILSGLPSAGVGALLTLMLFHTDLNLYSFIGIIMLVGIVKKNAIMMIDFALDAQRKENKLPAEAIYQACLLRFRPIMMTTLAALMGVMPIVLAFGEGSETRRPLGLAVAGGLFVSQLLTLYITPVIYLYMEKLTGRFARSR</sequence>
<evidence type="ECO:0000256" key="4">
    <source>
        <dbReference type="ARBA" id="ARBA00022519"/>
    </source>
</evidence>
<feature type="transmembrane region" description="Helical" evidence="8">
    <location>
        <begin position="431"/>
        <end position="451"/>
    </location>
</feature>
<accession>A0A370G304</accession>
<feature type="transmembrane region" description="Helical" evidence="8">
    <location>
        <begin position="529"/>
        <end position="548"/>
    </location>
</feature>
<keyword evidence="6 8" id="KW-1133">Transmembrane helix</keyword>
<keyword evidence="2" id="KW-0813">Transport</keyword>
<dbReference type="PANTHER" id="PTHR32063:SF21">
    <property type="entry name" value="MULTIDRUG RESISTANCE PROTEIN MDTB"/>
    <property type="match status" value="1"/>
</dbReference>
<feature type="transmembrane region" description="Helical" evidence="8">
    <location>
        <begin position="909"/>
        <end position="934"/>
    </location>
</feature>
<dbReference type="EMBL" id="QQAX01000041">
    <property type="protein sequence ID" value="RDI37209.1"/>
    <property type="molecule type" value="Genomic_DNA"/>
</dbReference>
<dbReference type="Pfam" id="PF00873">
    <property type="entry name" value="ACR_tran"/>
    <property type="match status" value="1"/>
</dbReference>
<dbReference type="Proteomes" id="UP000254720">
    <property type="component" value="Unassembled WGS sequence"/>
</dbReference>
<dbReference type="PANTHER" id="PTHR32063">
    <property type="match status" value="1"/>
</dbReference>
<feature type="transmembrane region" description="Helical" evidence="8">
    <location>
        <begin position="463"/>
        <end position="481"/>
    </location>
</feature>
<dbReference type="Gene3D" id="3.30.70.1430">
    <property type="entry name" value="Multidrug efflux transporter AcrB pore domain"/>
    <property type="match status" value="2"/>
</dbReference>
<dbReference type="FunFam" id="3.30.70.1430:FF:000001">
    <property type="entry name" value="Efflux pump membrane transporter"/>
    <property type="match status" value="1"/>
</dbReference>
<keyword evidence="4" id="KW-0997">Cell inner membrane</keyword>
<gene>
    <name evidence="9" type="ORF">C8D86_1419</name>
</gene>
<feature type="transmembrane region" description="Helical" evidence="8">
    <location>
        <begin position="883"/>
        <end position="903"/>
    </location>
</feature>
<dbReference type="Gene3D" id="3.30.70.1440">
    <property type="entry name" value="Multidrug efflux transporter AcrB pore domain"/>
    <property type="match status" value="1"/>
</dbReference>